<evidence type="ECO:0000256" key="1">
    <source>
        <dbReference type="SAM" id="MobiDB-lite"/>
    </source>
</evidence>
<dbReference type="SMART" id="SM00327">
    <property type="entry name" value="VWA"/>
    <property type="match status" value="1"/>
</dbReference>
<reference evidence="4" key="1">
    <citation type="submission" date="2016-10" db="EMBL/GenBank/DDBJ databases">
        <authorList>
            <person name="Varghese N."/>
            <person name="Submissions S."/>
        </authorList>
    </citation>
    <scope>NUCLEOTIDE SEQUENCE [LARGE SCALE GENOMIC DNA]</scope>
    <source>
        <strain evidence="4">CGMCC 4.6856</strain>
    </source>
</reference>
<dbReference type="RefSeq" id="WP_091180431.1">
    <property type="nucleotide sequence ID" value="NZ_FOFA01000004.1"/>
</dbReference>
<gene>
    <name evidence="3" type="ORF">SAMN05421756_104275</name>
</gene>
<evidence type="ECO:0000313" key="4">
    <source>
        <dbReference type="Proteomes" id="UP000198504"/>
    </source>
</evidence>
<dbReference type="STRING" id="1036181.SAMN05421756_104275"/>
<feature type="region of interest" description="Disordered" evidence="1">
    <location>
        <begin position="653"/>
        <end position="678"/>
    </location>
</feature>
<accession>A0A1H9HJ73</accession>
<dbReference type="EMBL" id="FOFA01000004">
    <property type="protein sequence ID" value="SEQ62328.1"/>
    <property type="molecule type" value="Genomic_DNA"/>
</dbReference>
<protein>
    <submittedName>
        <fullName evidence="3">von Willebrand factor type A domain-containing protein</fullName>
    </submittedName>
</protein>
<dbReference type="PANTHER" id="PTHR10579:SF43">
    <property type="entry name" value="ZINC FINGER (C3HC4-TYPE RING FINGER) FAMILY PROTEIN"/>
    <property type="match status" value="1"/>
</dbReference>
<keyword evidence="4" id="KW-1185">Reference proteome</keyword>
<evidence type="ECO:0000313" key="3">
    <source>
        <dbReference type="EMBL" id="SEQ62328.1"/>
    </source>
</evidence>
<feature type="compositionally biased region" description="Basic residues" evidence="1">
    <location>
        <begin position="669"/>
        <end position="678"/>
    </location>
</feature>
<dbReference type="OrthoDB" id="186919at2"/>
<sequence>MGIGRLVGNHFDLVVSIRHDAAQARVDEWQASFAQASRLLWDATDGQHRLGTVYVCNNATGGRNADAWLLEPDGRSASAVSGLGSETAHMTLYGDERFKPFVVVHEFGHYGYGVYDEYEGSAGPAECIGGTTSDACIMESAWSDGDRFGNAGTGGALVSGRVSEFCVAGNHDPDSDTYQDEQRSVACWQTMASSFPGLAVPGGTPTVAAPAGAGDINWVVLAPEQRYVLVVDRSGSMQGNKMAQALVGSAWWADSARTNDRLGVVSFATTARTDIGLTTITGAGDRTDVRNAVNGIVAGGETAIGEGLRRALDEILGAGQRAATQVVVLLTDGLHNRGEAPATVLPDLAANGVRVYTIGVGPSIDSALLQAVATGTGGTYYRIDPTLSQPDQEFRIRTVLQEISGIARENGGVVTTRPEALGEADRIERRVLIEEGSESATFAVTWDGDQKTVMLELRSPDGESIDLGSVPPHVRPIDTGLPYTGYEVERPTPGEWTMVVRTRGGGSGRGQLYVFSENPHVDGALYSPATRYDRGDVVPLFLQAYVDQPVGGLQVSGRAILPDGSTAPLRFGDDGDVLTGDAVVDDGTSSALFDETHDLEGVYTFQVQVTADAGSAFYPDAGERLVPGDATNTRAIPAFTRRFSLSVVVGEEKVVEPEQEREEEPEPRRPRRSTRRPR</sequence>
<dbReference type="SUPFAM" id="SSF53300">
    <property type="entry name" value="vWA-like"/>
    <property type="match status" value="1"/>
</dbReference>
<dbReference type="InterPro" id="IPR036465">
    <property type="entry name" value="vWFA_dom_sf"/>
</dbReference>
<organism evidence="3 4">
    <name type="scientific">Microlunatus flavus</name>
    <dbReference type="NCBI Taxonomy" id="1036181"/>
    <lineage>
        <taxon>Bacteria</taxon>
        <taxon>Bacillati</taxon>
        <taxon>Actinomycetota</taxon>
        <taxon>Actinomycetes</taxon>
        <taxon>Propionibacteriales</taxon>
        <taxon>Propionibacteriaceae</taxon>
        <taxon>Microlunatus</taxon>
    </lineage>
</organism>
<name>A0A1H9HJ73_9ACTN</name>
<dbReference type="AlphaFoldDB" id="A0A1H9HJ73"/>
<dbReference type="InterPro" id="IPR051266">
    <property type="entry name" value="CLCR"/>
</dbReference>
<dbReference type="PANTHER" id="PTHR10579">
    <property type="entry name" value="CALCIUM-ACTIVATED CHLORIDE CHANNEL REGULATOR"/>
    <property type="match status" value="1"/>
</dbReference>
<dbReference type="Pfam" id="PF00092">
    <property type="entry name" value="VWA"/>
    <property type="match status" value="1"/>
</dbReference>
<dbReference type="CDD" id="cd00198">
    <property type="entry name" value="vWFA"/>
    <property type="match status" value="1"/>
</dbReference>
<dbReference type="InterPro" id="IPR002035">
    <property type="entry name" value="VWF_A"/>
</dbReference>
<feature type="domain" description="VWFA" evidence="2">
    <location>
        <begin position="226"/>
        <end position="403"/>
    </location>
</feature>
<dbReference type="Proteomes" id="UP000198504">
    <property type="component" value="Unassembled WGS sequence"/>
</dbReference>
<dbReference type="Gene3D" id="3.40.50.410">
    <property type="entry name" value="von Willebrand factor, type A domain"/>
    <property type="match status" value="1"/>
</dbReference>
<proteinExistence type="predicted"/>
<evidence type="ECO:0000259" key="2">
    <source>
        <dbReference type="PROSITE" id="PS50234"/>
    </source>
</evidence>
<dbReference type="PROSITE" id="PS50234">
    <property type="entry name" value="VWFA"/>
    <property type="match status" value="1"/>
</dbReference>